<dbReference type="PANTHER" id="PTHR23024">
    <property type="entry name" value="ARYLACETAMIDE DEACETYLASE"/>
    <property type="match status" value="1"/>
</dbReference>
<comment type="similarity">
    <text evidence="1">Belongs to the 'GDXG' lipolytic enzyme family.</text>
</comment>
<evidence type="ECO:0000259" key="3">
    <source>
        <dbReference type="Pfam" id="PF07859"/>
    </source>
</evidence>
<keyword evidence="5" id="KW-1185">Reference proteome</keyword>
<proteinExistence type="inferred from homology"/>
<organism evidence="4 5">
    <name type="scientific">Zizania palustris</name>
    <name type="common">Northern wild rice</name>
    <dbReference type="NCBI Taxonomy" id="103762"/>
    <lineage>
        <taxon>Eukaryota</taxon>
        <taxon>Viridiplantae</taxon>
        <taxon>Streptophyta</taxon>
        <taxon>Embryophyta</taxon>
        <taxon>Tracheophyta</taxon>
        <taxon>Spermatophyta</taxon>
        <taxon>Magnoliopsida</taxon>
        <taxon>Liliopsida</taxon>
        <taxon>Poales</taxon>
        <taxon>Poaceae</taxon>
        <taxon>BOP clade</taxon>
        <taxon>Oryzoideae</taxon>
        <taxon>Oryzeae</taxon>
        <taxon>Zizaniinae</taxon>
        <taxon>Zizania</taxon>
    </lineage>
</organism>
<dbReference type="OrthoDB" id="408631at2759"/>
<evidence type="ECO:0000256" key="2">
    <source>
        <dbReference type="ARBA" id="ARBA00022801"/>
    </source>
</evidence>
<dbReference type="InterPro" id="IPR050466">
    <property type="entry name" value="Carboxylest/Gibb_receptor"/>
</dbReference>
<protein>
    <recommendedName>
        <fullName evidence="3">Alpha/beta hydrolase fold-3 domain-containing protein</fullName>
    </recommendedName>
</protein>
<sequence>MAGAKLRRPALPWSVRLRLYVLMAATDLAQRRDGTVNRSLFSLGDRQTPARPRPDTHGVRSADVTVDASRGLWARVFSPVSAGSPLPVIVYIHGGGFALFTAATTPYDAMCRRFCRELGAVVVSVNYRLAPEHRFPAAYEDSVDVLRHLSASGLPDFAGPVDLSRCFLVGDSAGGNIAHHVAQRWTSSPPPPNPIHLTGVVLLQPFFGGEERTEAELRLEGMGPMVTVNMRRADWSWRAFLPEGADRNHPATHVTGDAGPEPDLPEEFPPAMVVIGGYDTLQDWQRRYVSMLQRKGKTVQVVDYPEAIHGFYVFPELADSGKLVTEMKAFMQTNAPKTIA</sequence>
<dbReference type="PANTHER" id="PTHR23024:SF24">
    <property type="entry name" value="ALPHA_BETA HYDROLASE FOLD-3 DOMAIN-CONTAINING PROTEIN"/>
    <property type="match status" value="1"/>
</dbReference>
<name>A0A8J5VSN4_ZIZPA</name>
<dbReference type="InterPro" id="IPR013094">
    <property type="entry name" value="AB_hydrolase_3"/>
</dbReference>
<comment type="caution">
    <text evidence="4">The sequence shown here is derived from an EMBL/GenBank/DDBJ whole genome shotgun (WGS) entry which is preliminary data.</text>
</comment>
<reference evidence="4" key="1">
    <citation type="journal article" date="2021" name="bioRxiv">
        <title>Whole Genome Assembly and Annotation of Northern Wild Rice, Zizania palustris L., Supports a Whole Genome Duplication in the Zizania Genus.</title>
        <authorList>
            <person name="Haas M."/>
            <person name="Kono T."/>
            <person name="Macchietto M."/>
            <person name="Millas R."/>
            <person name="McGilp L."/>
            <person name="Shao M."/>
            <person name="Duquette J."/>
            <person name="Hirsch C.N."/>
            <person name="Kimball J."/>
        </authorList>
    </citation>
    <scope>NUCLEOTIDE SEQUENCE</scope>
    <source>
        <tissue evidence="4">Fresh leaf tissue</tissue>
    </source>
</reference>
<dbReference type="AlphaFoldDB" id="A0A8J5VSN4"/>
<gene>
    <name evidence="4" type="ORF">GUJ93_ZPchr0007g3604</name>
</gene>
<feature type="domain" description="Alpha/beta hydrolase fold-3" evidence="3">
    <location>
        <begin position="89"/>
        <end position="312"/>
    </location>
</feature>
<dbReference type="EMBL" id="JAAALK010000282">
    <property type="protein sequence ID" value="KAG8079545.1"/>
    <property type="molecule type" value="Genomic_DNA"/>
</dbReference>
<dbReference type="PROSITE" id="PS01173">
    <property type="entry name" value="LIPASE_GDXG_HIS"/>
    <property type="match status" value="1"/>
</dbReference>
<dbReference type="GO" id="GO:0016787">
    <property type="term" value="F:hydrolase activity"/>
    <property type="evidence" value="ECO:0007669"/>
    <property type="project" value="UniProtKB-KW"/>
</dbReference>
<evidence type="ECO:0000313" key="5">
    <source>
        <dbReference type="Proteomes" id="UP000729402"/>
    </source>
</evidence>
<evidence type="ECO:0000313" key="4">
    <source>
        <dbReference type="EMBL" id="KAG8079545.1"/>
    </source>
</evidence>
<dbReference type="Proteomes" id="UP000729402">
    <property type="component" value="Unassembled WGS sequence"/>
</dbReference>
<dbReference type="InterPro" id="IPR002168">
    <property type="entry name" value="Lipase_GDXG_HIS_AS"/>
</dbReference>
<dbReference type="Pfam" id="PF07859">
    <property type="entry name" value="Abhydrolase_3"/>
    <property type="match status" value="1"/>
</dbReference>
<accession>A0A8J5VSN4</accession>
<keyword evidence="2" id="KW-0378">Hydrolase</keyword>
<reference evidence="4" key="2">
    <citation type="submission" date="2021-02" db="EMBL/GenBank/DDBJ databases">
        <authorList>
            <person name="Kimball J.A."/>
            <person name="Haas M.W."/>
            <person name="Macchietto M."/>
            <person name="Kono T."/>
            <person name="Duquette J."/>
            <person name="Shao M."/>
        </authorList>
    </citation>
    <scope>NUCLEOTIDE SEQUENCE</scope>
    <source>
        <tissue evidence="4">Fresh leaf tissue</tissue>
    </source>
</reference>
<evidence type="ECO:0000256" key="1">
    <source>
        <dbReference type="ARBA" id="ARBA00010515"/>
    </source>
</evidence>